<protein>
    <submittedName>
        <fullName evidence="1">Uncharacterized protein</fullName>
    </submittedName>
</protein>
<name>A0AAD9Z8D4_9LECA</name>
<gene>
    <name evidence="1" type="ORF">OEA41_003422</name>
</gene>
<keyword evidence="2" id="KW-1185">Reference proteome</keyword>
<evidence type="ECO:0000313" key="2">
    <source>
        <dbReference type="Proteomes" id="UP001276659"/>
    </source>
</evidence>
<accession>A0AAD9Z8D4</accession>
<evidence type="ECO:0000313" key="1">
    <source>
        <dbReference type="EMBL" id="KAK3171338.1"/>
    </source>
</evidence>
<proteinExistence type="predicted"/>
<sequence length="284" mass="31258">MPNATIALTVASKPLHKSLWVGGSNMKDAETEEMDLWATPIEEGGQIEPYRGRDDFNDRLSLAQAFACIAMFDSGTYDVGPYVLEHVFAMSSGNSLFVAAQLLSDPGEGSKDDEVLRVVGNIGRAGIAMLIPPQHPLIRKPEPDTWELVNHAPFDGKAANSFASTSLHLSSTQYTMPVIIGEHGGQDVELFFLESLVSVHDRDKWVADLDVLRMLKSHLFTRYSPLRECKHPPGQPPLREHIAIDSWEELLDREKVLVVVRAQRNQAGRLAAAAVSVIQVGLVL</sequence>
<dbReference type="Proteomes" id="UP001276659">
    <property type="component" value="Unassembled WGS sequence"/>
</dbReference>
<comment type="caution">
    <text evidence="1">The sequence shown here is derived from an EMBL/GenBank/DDBJ whole genome shotgun (WGS) entry which is preliminary data.</text>
</comment>
<organism evidence="1 2">
    <name type="scientific">Lepraria neglecta</name>
    <dbReference type="NCBI Taxonomy" id="209136"/>
    <lineage>
        <taxon>Eukaryota</taxon>
        <taxon>Fungi</taxon>
        <taxon>Dikarya</taxon>
        <taxon>Ascomycota</taxon>
        <taxon>Pezizomycotina</taxon>
        <taxon>Lecanoromycetes</taxon>
        <taxon>OSLEUM clade</taxon>
        <taxon>Lecanoromycetidae</taxon>
        <taxon>Lecanorales</taxon>
        <taxon>Lecanorineae</taxon>
        <taxon>Stereocaulaceae</taxon>
        <taxon>Lepraria</taxon>
    </lineage>
</organism>
<dbReference type="AlphaFoldDB" id="A0AAD9Z8D4"/>
<dbReference type="EMBL" id="JASNWA010000008">
    <property type="protein sequence ID" value="KAK3171338.1"/>
    <property type="molecule type" value="Genomic_DNA"/>
</dbReference>
<reference evidence="1" key="1">
    <citation type="submission" date="2022-11" db="EMBL/GenBank/DDBJ databases">
        <title>Chromosomal genome sequence assembly and mating type (MAT) locus characterization of the leprose asexual lichenized fungus Lepraria neglecta (Nyl.) Erichsen.</title>
        <authorList>
            <person name="Allen J.L."/>
            <person name="Pfeffer B."/>
        </authorList>
    </citation>
    <scope>NUCLEOTIDE SEQUENCE</scope>
    <source>
        <strain evidence="1">Allen 5258</strain>
    </source>
</reference>